<dbReference type="eggNOG" id="KOG0017">
    <property type="taxonomic scope" value="Eukaryota"/>
</dbReference>
<dbReference type="InterPro" id="IPR001584">
    <property type="entry name" value="Integrase_cat-core"/>
</dbReference>
<dbReference type="InterPro" id="IPR036397">
    <property type="entry name" value="RNaseH_sf"/>
</dbReference>
<dbReference type="InterPro" id="IPR012337">
    <property type="entry name" value="RNaseH-like_sf"/>
</dbReference>
<dbReference type="SUPFAM" id="SSF53098">
    <property type="entry name" value="Ribonuclease H-like"/>
    <property type="match status" value="1"/>
</dbReference>
<dbReference type="GO" id="GO:0003676">
    <property type="term" value="F:nucleic acid binding"/>
    <property type="evidence" value="ECO:0007669"/>
    <property type="project" value="InterPro"/>
</dbReference>
<dbReference type="InterPro" id="IPR050951">
    <property type="entry name" value="Retrovirus_Pol_polyprotein"/>
</dbReference>
<dbReference type="Gene3D" id="1.10.340.70">
    <property type="match status" value="1"/>
</dbReference>
<dbReference type="SUPFAM" id="SSF50630">
    <property type="entry name" value="Acid proteases"/>
    <property type="match status" value="1"/>
</dbReference>
<sequence>MEACLSLSDFLGPTDLDLEEPIFNDIDTTQPNPLGVLKSEPKVDTLMVNINQKKSGALSYLTVQIGGKKAKALFDCGASRPYISGAMLKHLNMLHLVERTNDNTVVVTGDRVTKSFGFITLNMSWKTGKGPVRFSILPSASKYLLLGGTWMEENGIVILMPSKRWWHIDFDEDQFPFEHPPSAADMAVAILDKFERELNIEKEPKMNLEDLTKHLLSKCKLQGKEYERLRKLIKKYETTFDENAGCHPDLEHTIPTGDAKPFKCKERPCNPAKTERGKTNVVADALSRLGTESDETTIHDQDAEYERSQLYSLFLLTDSYHWNISMKEFEQAQRDDENLSKIMDWLQTDPEDDTPWPDVPTDYTKLKTEYTLNRDVVLFIFAPFKSDIYLEDVDNSAGLKIVVPKSLQDKCLALVHDYSSSGHGGGDVTFERLRRSFFWVNCRQDTVKYVAKCDRCQRCKPIQRKPKGLLQPISAQIGRFERIGLDLMGPKPMTTNRNKFILVIVDYATGWVEVVLLRNAKILTLVPHIMRFFQTYGIVSDNGKQFVSDIYNALCENAGIIPNWTSPYHPQTNYTERINRNIKIMLQIFTSEHKHWDRVIENINFALRTAPSATTGITPAIATFLKEL</sequence>
<protein>
    <recommendedName>
        <fullName evidence="1">RNA-directed DNA polymerase</fullName>
        <ecNumber evidence="1">2.7.7.49</ecNumber>
    </recommendedName>
</protein>
<feature type="domain" description="Integrase catalytic" evidence="2">
    <location>
        <begin position="468"/>
        <end position="627"/>
    </location>
</feature>
<dbReference type="GO" id="GO:0003964">
    <property type="term" value="F:RNA-directed DNA polymerase activity"/>
    <property type="evidence" value="ECO:0007669"/>
    <property type="project" value="UniProtKB-EC"/>
</dbReference>
<reference evidence="4" key="1">
    <citation type="submission" date="2011-05" db="EMBL/GenBank/DDBJ databases">
        <authorList>
            <person name="Richards S.R."/>
            <person name="Qu J."/>
            <person name="Jiang H."/>
            <person name="Jhangiani S.N."/>
            <person name="Agravi P."/>
            <person name="Goodspeed R."/>
            <person name="Gross S."/>
            <person name="Mandapat C."/>
            <person name="Jackson L."/>
            <person name="Mathew T."/>
            <person name="Pu L."/>
            <person name="Thornton R."/>
            <person name="Saada N."/>
            <person name="Wilczek-Boney K.B."/>
            <person name="Lee S."/>
            <person name="Kovar C."/>
            <person name="Wu Y."/>
            <person name="Scherer S.E."/>
            <person name="Worley K.C."/>
            <person name="Muzny D.M."/>
            <person name="Gibbs R."/>
        </authorList>
    </citation>
    <scope>NUCLEOTIDE SEQUENCE</scope>
    <source>
        <strain evidence="4">Brora</strain>
    </source>
</reference>
<proteinExistence type="predicted"/>
<dbReference type="PROSITE" id="PS50994">
    <property type="entry name" value="INTEGRASE"/>
    <property type="match status" value="1"/>
</dbReference>
<dbReference type="GO" id="GO:0015074">
    <property type="term" value="P:DNA integration"/>
    <property type="evidence" value="ECO:0007669"/>
    <property type="project" value="InterPro"/>
</dbReference>
<dbReference type="AlphaFoldDB" id="T1IHV5"/>
<organism evidence="3 4">
    <name type="scientific">Strigamia maritima</name>
    <name type="common">European centipede</name>
    <name type="synonym">Geophilus maritimus</name>
    <dbReference type="NCBI Taxonomy" id="126957"/>
    <lineage>
        <taxon>Eukaryota</taxon>
        <taxon>Metazoa</taxon>
        <taxon>Ecdysozoa</taxon>
        <taxon>Arthropoda</taxon>
        <taxon>Myriapoda</taxon>
        <taxon>Chilopoda</taxon>
        <taxon>Pleurostigmophora</taxon>
        <taxon>Geophilomorpha</taxon>
        <taxon>Linotaeniidae</taxon>
        <taxon>Strigamia</taxon>
    </lineage>
</organism>
<dbReference type="Proteomes" id="UP000014500">
    <property type="component" value="Unassembled WGS sequence"/>
</dbReference>
<evidence type="ECO:0000256" key="1">
    <source>
        <dbReference type="ARBA" id="ARBA00012493"/>
    </source>
</evidence>
<dbReference type="FunFam" id="1.10.340.70:FF:000001">
    <property type="entry name" value="Retrovirus-related Pol polyprotein from transposon gypsy-like Protein"/>
    <property type="match status" value="1"/>
</dbReference>
<dbReference type="EMBL" id="JH430026">
    <property type="status" value="NOT_ANNOTATED_CDS"/>
    <property type="molecule type" value="Genomic_DNA"/>
</dbReference>
<dbReference type="EC" id="2.7.7.49" evidence="1"/>
<dbReference type="InterPro" id="IPR021109">
    <property type="entry name" value="Peptidase_aspartic_dom_sf"/>
</dbReference>
<dbReference type="PhylomeDB" id="T1IHV5"/>
<name>T1IHV5_STRMM</name>
<dbReference type="Gene3D" id="3.30.420.10">
    <property type="entry name" value="Ribonuclease H-like superfamily/Ribonuclease H"/>
    <property type="match status" value="1"/>
</dbReference>
<dbReference type="EnsemblMetazoa" id="SMAR000432-RA">
    <property type="protein sequence ID" value="SMAR000432-PA"/>
    <property type="gene ID" value="SMAR000432"/>
</dbReference>
<evidence type="ECO:0000313" key="3">
    <source>
        <dbReference type="EnsemblMetazoa" id="SMAR000432-PA"/>
    </source>
</evidence>
<dbReference type="PANTHER" id="PTHR37984:SF15">
    <property type="entry name" value="INTEGRASE CATALYTIC DOMAIN-CONTAINING PROTEIN"/>
    <property type="match status" value="1"/>
</dbReference>
<dbReference type="PANTHER" id="PTHR37984">
    <property type="entry name" value="PROTEIN CBG26694"/>
    <property type="match status" value="1"/>
</dbReference>
<dbReference type="HOGENOM" id="CLU_013374_0_1_1"/>
<dbReference type="InterPro" id="IPR041588">
    <property type="entry name" value="Integrase_H2C2"/>
</dbReference>
<dbReference type="Gene3D" id="2.40.70.10">
    <property type="entry name" value="Acid Proteases"/>
    <property type="match status" value="1"/>
</dbReference>
<dbReference type="STRING" id="126957.T1IHV5"/>
<evidence type="ECO:0000313" key="4">
    <source>
        <dbReference type="Proteomes" id="UP000014500"/>
    </source>
</evidence>
<reference evidence="3" key="2">
    <citation type="submission" date="2015-02" db="UniProtKB">
        <authorList>
            <consortium name="EnsemblMetazoa"/>
        </authorList>
    </citation>
    <scope>IDENTIFICATION</scope>
</reference>
<evidence type="ECO:0000259" key="2">
    <source>
        <dbReference type="PROSITE" id="PS50994"/>
    </source>
</evidence>
<keyword evidence="4" id="KW-1185">Reference proteome</keyword>
<dbReference type="Pfam" id="PF17921">
    <property type="entry name" value="Integrase_H2C2"/>
    <property type="match status" value="1"/>
</dbReference>
<accession>T1IHV5</accession>